<protein>
    <submittedName>
        <fullName evidence="6">Uncharacterized protein</fullName>
    </submittedName>
</protein>
<feature type="region of interest" description="Disordered" evidence="4">
    <location>
        <begin position="561"/>
        <end position="606"/>
    </location>
</feature>
<gene>
    <name evidence="6" type="ORF">PTSG_07565</name>
</gene>
<dbReference type="PANTHER" id="PTHR24198">
    <property type="entry name" value="ANKYRIN REPEAT AND PROTEIN KINASE DOMAIN-CONTAINING PROTEIN"/>
    <property type="match status" value="1"/>
</dbReference>
<dbReference type="Pfam" id="PF12796">
    <property type="entry name" value="Ank_2"/>
    <property type="match status" value="1"/>
</dbReference>
<evidence type="ECO:0000256" key="2">
    <source>
        <dbReference type="ARBA" id="ARBA00023043"/>
    </source>
</evidence>
<dbReference type="RefSeq" id="XP_004991361.1">
    <property type="nucleotide sequence ID" value="XM_004991304.1"/>
</dbReference>
<keyword evidence="5" id="KW-0812">Transmembrane</keyword>
<feature type="compositionally biased region" description="Acidic residues" evidence="4">
    <location>
        <begin position="932"/>
        <end position="950"/>
    </location>
</feature>
<dbReference type="Proteomes" id="UP000007799">
    <property type="component" value="Unassembled WGS sequence"/>
</dbReference>
<evidence type="ECO:0000313" key="7">
    <source>
        <dbReference type="Proteomes" id="UP000007799"/>
    </source>
</evidence>
<feature type="region of interest" description="Disordered" evidence="4">
    <location>
        <begin position="643"/>
        <end position="741"/>
    </location>
</feature>
<dbReference type="Gene3D" id="1.25.40.20">
    <property type="entry name" value="Ankyrin repeat-containing domain"/>
    <property type="match status" value="2"/>
</dbReference>
<evidence type="ECO:0000313" key="6">
    <source>
        <dbReference type="EMBL" id="EGD76446.1"/>
    </source>
</evidence>
<keyword evidence="1" id="KW-0677">Repeat</keyword>
<keyword evidence="2 3" id="KW-0040">ANK repeat</keyword>
<evidence type="ECO:0000256" key="3">
    <source>
        <dbReference type="PROSITE-ProRule" id="PRU00023"/>
    </source>
</evidence>
<dbReference type="STRING" id="946362.F2UH47"/>
<dbReference type="EMBL" id="GL832974">
    <property type="protein sequence ID" value="EGD76446.1"/>
    <property type="molecule type" value="Genomic_DNA"/>
</dbReference>
<feature type="region of interest" description="Disordered" evidence="4">
    <location>
        <begin position="819"/>
        <end position="895"/>
    </location>
</feature>
<dbReference type="AlphaFoldDB" id="F2UH47"/>
<dbReference type="SUPFAM" id="SSF48403">
    <property type="entry name" value="Ankyrin repeat"/>
    <property type="match status" value="1"/>
</dbReference>
<organism evidence="7">
    <name type="scientific">Salpingoeca rosetta (strain ATCC 50818 / BSB-021)</name>
    <dbReference type="NCBI Taxonomy" id="946362"/>
    <lineage>
        <taxon>Eukaryota</taxon>
        <taxon>Choanoflagellata</taxon>
        <taxon>Craspedida</taxon>
        <taxon>Salpingoecidae</taxon>
        <taxon>Salpingoeca</taxon>
    </lineage>
</organism>
<dbReference type="SMART" id="SM00248">
    <property type="entry name" value="ANK"/>
    <property type="match status" value="4"/>
</dbReference>
<evidence type="ECO:0000256" key="4">
    <source>
        <dbReference type="SAM" id="MobiDB-lite"/>
    </source>
</evidence>
<feature type="repeat" description="ANK" evidence="3">
    <location>
        <begin position="300"/>
        <end position="332"/>
    </location>
</feature>
<dbReference type="InterPro" id="IPR002110">
    <property type="entry name" value="Ankyrin_rpt"/>
</dbReference>
<dbReference type="KEGG" id="sre:PTSG_07565"/>
<feature type="compositionally biased region" description="Basic residues" evidence="4">
    <location>
        <begin position="864"/>
        <end position="887"/>
    </location>
</feature>
<sequence>MNASDILVVGGEAVENAVAPMMMMMMMGTSEPGTVSNQAGGGDDVGGDAGDAGAGAAAASLWMGSAGSIPTVVLIAAFVIGVLLGTVGTRLRQWLQAARGVETPERRRRWEQFVRQLSDSRVLPEDAILDQVRQADLPILGGFGASMGCTSSTVLHEIARCPHASTQLLTSIVEEALRQNPGRTPQEVVNWTNGKGATPLHECCFAGNFENIVWLVQHGADVNAKTRAGRTVLHEVLSSSRSADAVDIIQYLLCRGASLAACDRMALPVLGSAVYRAPDDVVAVLLKHADADDIKLTTPSGESLLHLAISEGRKGLVKLLVGAGADVNAVDSRGVSVFEAACCAAQPDMAAFLLWKGSRLNSASDTLFRRCVARGRKYVRIGWTNMPVGTDVVEQRNAVFALMAALGVPVSLNCLVFEKSLMSYPCSTLYLILSLGAFGATEDDKLAKHFGSLEATAAAEIAGATFSRLQVADMWARFDDNTWQEAAASSGTMETRCAWLLLNMIRQHRPRTTATQSVPTLQNLCRNVYRKQVLSRLSARRPQNEAVEECSDRASPRTIRRTIRSHMSSRSSSPQRARRMLRPHPIAPVPTRAAGTGADGMQPATAVAAPTAAARASARAATAPASASLRSAPASAIFSPLRQRTFDWGDDDDGDEDNDRDNHDDAAAAAAEDTNTDTAASSTSAVIATTISADTGLRRRRRRRRGQGSTAARDQQGSSSSRVGDDDGDDDNDDNDDQDATRGLWTRGLAVRFQDLLSNVGWSDRRARDQVNEARRGEEAGRVMMAQHRRTRSVGDADDIVRLDHNGIILRSPFASRRRHNNDDGVDDVNGHGNQVNDDDNSTRHQSASWWPMRSAAAAAVARAGRHHGHHRQGRQRGQRHRCRGKHTSSGNTHRSMFHWRGWYSTGTSPHVLSDNEDERDAEETLGRASDGEDNDAEGASDADVDEMHDESEPAPLEPGLNQQLLSAAGDVLALDRRNGNLYTAVQRLPVAFRGLMMYDDAQLAWPLFADMALDVVVAQRAAATTH</sequence>
<evidence type="ECO:0000256" key="1">
    <source>
        <dbReference type="ARBA" id="ARBA00022737"/>
    </source>
</evidence>
<feature type="compositionally biased region" description="Acidic residues" evidence="4">
    <location>
        <begin position="915"/>
        <end position="924"/>
    </location>
</feature>
<accession>F2UH47</accession>
<feature type="compositionally biased region" description="Low complexity" evidence="4">
    <location>
        <begin position="713"/>
        <end position="722"/>
    </location>
</feature>
<dbReference type="Pfam" id="PF13637">
    <property type="entry name" value="Ank_4"/>
    <property type="match status" value="1"/>
</dbReference>
<evidence type="ECO:0000256" key="5">
    <source>
        <dbReference type="SAM" id="Phobius"/>
    </source>
</evidence>
<feature type="compositionally biased region" description="Acidic residues" evidence="4">
    <location>
        <begin position="726"/>
        <end position="738"/>
    </location>
</feature>
<dbReference type="eggNOG" id="KOG4177">
    <property type="taxonomic scope" value="Eukaryota"/>
</dbReference>
<feature type="region of interest" description="Disordered" evidence="4">
    <location>
        <begin position="908"/>
        <end position="959"/>
    </location>
</feature>
<feature type="transmembrane region" description="Helical" evidence="5">
    <location>
        <begin position="69"/>
        <end position="89"/>
    </location>
</feature>
<feature type="repeat" description="ANK" evidence="3">
    <location>
        <begin position="195"/>
        <end position="227"/>
    </location>
</feature>
<dbReference type="PANTHER" id="PTHR24198:SF165">
    <property type="entry name" value="ANKYRIN REPEAT-CONTAINING PROTEIN-RELATED"/>
    <property type="match status" value="1"/>
</dbReference>
<dbReference type="PROSITE" id="PS50088">
    <property type="entry name" value="ANK_REPEAT"/>
    <property type="match status" value="2"/>
</dbReference>
<name>F2UH47_SALR5</name>
<dbReference type="PROSITE" id="PS50297">
    <property type="entry name" value="ANK_REP_REGION"/>
    <property type="match status" value="2"/>
</dbReference>
<dbReference type="OrthoDB" id="539213at2759"/>
<keyword evidence="7" id="KW-1185">Reference proteome</keyword>
<reference evidence="6" key="1">
    <citation type="submission" date="2009-08" db="EMBL/GenBank/DDBJ databases">
        <title>Annotation of Salpingoeca rosetta.</title>
        <authorList>
            <consortium name="The Broad Institute Genome Sequencing Platform"/>
            <person name="Russ C."/>
            <person name="Cuomo C."/>
            <person name="Burger G."/>
            <person name="Gray M.W."/>
            <person name="Holland P.W.H."/>
            <person name="King N."/>
            <person name="Lang F.B.F."/>
            <person name="Roger A.J."/>
            <person name="Ruiz-Trillo I."/>
            <person name="Young S.K."/>
            <person name="Zeng Q."/>
            <person name="Gargeya S."/>
            <person name="Alvarado L."/>
            <person name="Berlin A."/>
            <person name="Chapman S.B."/>
            <person name="Chen Z."/>
            <person name="Freedman E."/>
            <person name="Gellesch M."/>
            <person name="Goldberg J."/>
            <person name="Griggs A."/>
            <person name="Gujja S."/>
            <person name="Heilman E."/>
            <person name="Heiman D."/>
            <person name="Howarth C."/>
            <person name="Mehta T."/>
            <person name="Neiman D."/>
            <person name="Pearson M."/>
            <person name="Roberts A."/>
            <person name="Saif S."/>
            <person name="Shea T."/>
            <person name="Shenoy N."/>
            <person name="Sisk P."/>
            <person name="Stolte C."/>
            <person name="Sykes S."/>
            <person name="White J."/>
            <person name="Yandava C."/>
            <person name="Haas B."/>
            <person name="Nusbaum C."/>
            <person name="Birren B."/>
        </authorList>
    </citation>
    <scope>NUCLEOTIDE SEQUENCE [LARGE SCALE GENOMIC DNA]</scope>
    <source>
        <strain evidence="6">ATCC 50818</strain>
    </source>
</reference>
<dbReference type="GeneID" id="16071923"/>
<dbReference type="InParanoid" id="F2UH47"/>
<proteinExistence type="predicted"/>
<feature type="compositionally biased region" description="Acidic residues" evidence="4">
    <location>
        <begin position="648"/>
        <end position="659"/>
    </location>
</feature>
<keyword evidence="5" id="KW-1133">Transmembrane helix</keyword>
<keyword evidence="5" id="KW-0472">Membrane</keyword>
<dbReference type="InterPro" id="IPR036770">
    <property type="entry name" value="Ankyrin_rpt-contain_sf"/>
</dbReference>
<feature type="compositionally biased region" description="Low complexity" evidence="4">
    <location>
        <begin position="565"/>
        <end position="575"/>
    </location>
</feature>
<feature type="compositionally biased region" description="Low complexity" evidence="4">
    <location>
        <begin position="667"/>
        <end position="695"/>
    </location>
</feature>